<evidence type="ECO:0000259" key="2">
    <source>
        <dbReference type="Pfam" id="PF02657"/>
    </source>
</evidence>
<dbReference type="InterPro" id="IPR003808">
    <property type="entry name" value="Fe-S_metab-assoc_dom"/>
</dbReference>
<sequence>MSDPKAAIAELNEEFAFFDDWTDRYQYIIDMGKQLPAFPADKQDDAHKFHGCQSQVWFDYAWDGDRLMLQGTSDATIVKGLIALLFRVYNGQTAEDILATDPELLDTLGLKAHLSANRATGLVGMIQKIRSIAAESGH</sequence>
<dbReference type="STRING" id="1860122.A9404_02050"/>
<dbReference type="AlphaFoldDB" id="A0A191ZEN1"/>
<dbReference type="RefSeq" id="WP_066098209.1">
    <property type="nucleotide sequence ID" value="NZ_CP016027.1"/>
</dbReference>
<dbReference type="Proteomes" id="UP000078596">
    <property type="component" value="Chromosome"/>
</dbReference>
<dbReference type="Gene3D" id="3.90.1010.10">
    <property type="match status" value="1"/>
</dbReference>
<organism evidence="3 4">
    <name type="scientific">Halothiobacillus diazotrophicus</name>
    <dbReference type="NCBI Taxonomy" id="1860122"/>
    <lineage>
        <taxon>Bacteria</taxon>
        <taxon>Pseudomonadati</taxon>
        <taxon>Pseudomonadota</taxon>
        <taxon>Gammaproteobacteria</taxon>
        <taxon>Chromatiales</taxon>
        <taxon>Halothiobacillaceae</taxon>
        <taxon>Halothiobacillus</taxon>
    </lineage>
</organism>
<proteinExistence type="inferred from homology"/>
<keyword evidence="4" id="KW-1185">Reference proteome</keyword>
<evidence type="ECO:0000256" key="1">
    <source>
        <dbReference type="ARBA" id="ARBA00010282"/>
    </source>
</evidence>
<accession>A0A191ZEN1</accession>
<dbReference type="PANTHER" id="PTHR43597">
    <property type="entry name" value="SULFUR ACCEPTOR PROTEIN CSDE"/>
    <property type="match status" value="1"/>
</dbReference>
<dbReference type="EMBL" id="CP016027">
    <property type="protein sequence ID" value="ANJ66322.1"/>
    <property type="molecule type" value="Genomic_DNA"/>
</dbReference>
<feature type="domain" description="Fe-S metabolism associated" evidence="2">
    <location>
        <begin position="13"/>
        <end position="131"/>
    </location>
</feature>
<comment type="similarity">
    <text evidence="1">Belongs to the SufE family.</text>
</comment>
<evidence type="ECO:0000313" key="3">
    <source>
        <dbReference type="EMBL" id="ANJ66322.1"/>
    </source>
</evidence>
<dbReference type="Pfam" id="PF02657">
    <property type="entry name" value="SufE"/>
    <property type="match status" value="1"/>
</dbReference>
<reference evidence="3 4" key="1">
    <citation type="submission" date="2016-06" db="EMBL/GenBank/DDBJ databases">
        <title>Insight into the functional genes involving in sulfur oxidation in Pearl River water.</title>
        <authorList>
            <person name="Luo J."/>
            <person name="Tan X."/>
            <person name="Lin W."/>
        </authorList>
    </citation>
    <scope>NUCLEOTIDE SEQUENCE [LARGE SCALE GENOMIC DNA]</scope>
    <source>
        <strain evidence="3 4">LS2</strain>
    </source>
</reference>
<name>A0A191ZEN1_9GAMM</name>
<dbReference type="OrthoDB" id="9799320at2"/>
<gene>
    <name evidence="3" type="ORF">A9404_02050</name>
</gene>
<protein>
    <submittedName>
        <fullName evidence="3">Fe-S cluster assembly protein SufE</fullName>
    </submittedName>
</protein>
<dbReference type="PANTHER" id="PTHR43597:SF5">
    <property type="entry name" value="SUFE-LIKE PROTEIN 2, CHLOROPLASTIC"/>
    <property type="match status" value="1"/>
</dbReference>
<dbReference type="KEGG" id="haz:A9404_02050"/>
<evidence type="ECO:0000313" key="4">
    <source>
        <dbReference type="Proteomes" id="UP000078596"/>
    </source>
</evidence>
<dbReference type="SUPFAM" id="SSF82649">
    <property type="entry name" value="SufE/NifU"/>
    <property type="match status" value="1"/>
</dbReference>